<comment type="caution">
    <text evidence="1">The sequence shown here is derived from an EMBL/GenBank/DDBJ whole genome shotgun (WGS) entry which is preliminary data.</text>
</comment>
<dbReference type="RefSeq" id="WP_203167087.1">
    <property type="nucleotide sequence ID" value="NZ_JAEVLS010000002.1"/>
</dbReference>
<dbReference type="Gene3D" id="1.10.260.40">
    <property type="entry name" value="lambda repressor-like DNA-binding domains"/>
    <property type="match status" value="1"/>
</dbReference>
<accession>A0ABS1WVL4</accession>
<sequence length="670" mass="74836">MTTRATLRTIVPISPFAAALRGLLDRTGLFTRAEWARVLGISTAALSQWVNDRTLPRAELLRQIVDIVRNADGVPPEPLADFEELSQQPADHVSPLGQRMLPNVSAYLRGGRLSQLGSELRKLTPSEQRSFLEDGSWPATATITVANTAPTAPDVQRRQEGMDIALLPPVERDTAHDGRRERLSWDTVLGAPRVVIQGGPGAGKTLVMRTLAKVLQESEGSTVKMVNAADLWGETSTSSVAEACESGPLCLLLDGLDEVGFEYRHVATREIAEAAQRFEGVRMIIATRPIPELPELQGFEWMSLAPLTDLQMVLWIEHMFHSANRFRAMEELELFLCQLAERESLRDNAKSPLFLSIATKLFETNAVTPFSETEILGEYLRVLLGGWGREKKVVRARKPWALPHKLLADLATLCFHLLAEERTEFNTADASRWLKCEAGDDGMMQLLPLLSIKSGVFRDIGEGRWRVMRQYFVSYLAAVHAVGRSADVIRRLRRLEQHDAVPDVFRLACGISDDATSLLRYMIHDYRESEAERSMLLFEALAQPIVAKQTVFEAAYAFALRWLDNTCARLRVVGTDEGDTVDRRALWKLRASGRLGGEDVREYLLRALRAIYRARSGPARDFLAEQLKSRCRLLAEFSGSMVVEGRLHIELHPGPRSDALSVSVVTPQLD</sequence>
<proteinExistence type="predicted"/>
<dbReference type="EMBL" id="JAEVLS010000002">
    <property type="protein sequence ID" value="MBM0105019.1"/>
    <property type="molecule type" value="Genomic_DNA"/>
</dbReference>
<evidence type="ECO:0000313" key="2">
    <source>
        <dbReference type="Proteomes" id="UP000661077"/>
    </source>
</evidence>
<evidence type="ECO:0000313" key="1">
    <source>
        <dbReference type="EMBL" id="MBM0105019.1"/>
    </source>
</evidence>
<gene>
    <name evidence="1" type="ORF">JM946_09675</name>
</gene>
<protein>
    <recommendedName>
        <fullName evidence="3">HTH cro/C1-type domain-containing protein</fullName>
    </recommendedName>
</protein>
<dbReference type="Gene3D" id="3.40.50.300">
    <property type="entry name" value="P-loop containing nucleotide triphosphate hydrolases"/>
    <property type="match status" value="1"/>
</dbReference>
<name>A0ABS1WVL4_9GAMM</name>
<organism evidence="1 2">
    <name type="scientific">Steroidobacter gossypii</name>
    <dbReference type="NCBI Taxonomy" id="2805490"/>
    <lineage>
        <taxon>Bacteria</taxon>
        <taxon>Pseudomonadati</taxon>
        <taxon>Pseudomonadota</taxon>
        <taxon>Gammaproteobacteria</taxon>
        <taxon>Steroidobacterales</taxon>
        <taxon>Steroidobacteraceae</taxon>
        <taxon>Steroidobacter</taxon>
    </lineage>
</organism>
<dbReference type="InterPro" id="IPR027417">
    <property type="entry name" value="P-loop_NTPase"/>
</dbReference>
<dbReference type="InterPro" id="IPR001387">
    <property type="entry name" value="Cro/C1-type_HTH"/>
</dbReference>
<dbReference type="CDD" id="cd00093">
    <property type="entry name" value="HTH_XRE"/>
    <property type="match status" value="1"/>
</dbReference>
<reference evidence="1 2" key="1">
    <citation type="journal article" date="2021" name="Int. J. Syst. Evol. Microbiol.">
        <title>Steroidobacter gossypii sp. nov., isolated from soil of cotton cropping field.</title>
        <authorList>
            <person name="Huang R."/>
            <person name="Yang S."/>
            <person name="Zhen C."/>
            <person name="Liu W."/>
        </authorList>
    </citation>
    <scope>NUCLEOTIDE SEQUENCE [LARGE SCALE GENOMIC DNA]</scope>
    <source>
        <strain evidence="1 2">S1-65</strain>
    </source>
</reference>
<evidence type="ECO:0008006" key="3">
    <source>
        <dbReference type="Google" id="ProtNLM"/>
    </source>
</evidence>
<dbReference type="Proteomes" id="UP000661077">
    <property type="component" value="Unassembled WGS sequence"/>
</dbReference>
<keyword evidence="2" id="KW-1185">Reference proteome</keyword>
<dbReference type="SUPFAM" id="SSF52540">
    <property type="entry name" value="P-loop containing nucleoside triphosphate hydrolases"/>
    <property type="match status" value="1"/>
</dbReference>
<dbReference type="InterPro" id="IPR010982">
    <property type="entry name" value="Lambda_DNA-bd_dom_sf"/>
</dbReference>